<organism evidence="1">
    <name type="scientific">marine metagenome</name>
    <dbReference type="NCBI Taxonomy" id="408172"/>
    <lineage>
        <taxon>unclassified sequences</taxon>
        <taxon>metagenomes</taxon>
        <taxon>ecological metagenomes</taxon>
    </lineage>
</organism>
<dbReference type="EMBL" id="UINC01031244">
    <property type="protein sequence ID" value="SVB16984.1"/>
    <property type="molecule type" value="Genomic_DNA"/>
</dbReference>
<proteinExistence type="predicted"/>
<feature type="non-terminal residue" evidence="1">
    <location>
        <position position="23"/>
    </location>
</feature>
<protein>
    <submittedName>
        <fullName evidence="1">Uncharacterized protein</fullName>
    </submittedName>
</protein>
<evidence type="ECO:0000313" key="1">
    <source>
        <dbReference type="EMBL" id="SVB16984.1"/>
    </source>
</evidence>
<accession>A0A382BTL0</accession>
<sequence length="23" mass="2797">MRLILNEITSIVILETYKKLFCR</sequence>
<gene>
    <name evidence="1" type="ORF">METZ01_LOCUS169838</name>
</gene>
<name>A0A382BTL0_9ZZZZ</name>
<dbReference type="AlphaFoldDB" id="A0A382BTL0"/>
<reference evidence="1" key="1">
    <citation type="submission" date="2018-05" db="EMBL/GenBank/DDBJ databases">
        <authorList>
            <person name="Lanie J.A."/>
            <person name="Ng W.-L."/>
            <person name="Kazmierczak K.M."/>
            <person name="Andrzejewski T.M."/>
            <person name="Davidsen T.M."/>
            <person name="Wayne K.J."/>
            <person name="Tettelin H."/>
            <person name="Glass J.I."/>
            <person name="Rusch D."/>
            <person name="Podicherti R."/>
            <person name="Tsui H.-C.T."/>
            <person name="Winkler M.E."/>
        </authorList>
    </citation>
    <scope>NUCLEOTIDE SEQUENCE</scope>
</reference>